<dbReference type="InterPro" id="IPR016181">
    <property type="entry name" value="Acyl_CoA_acyltransferase"/>
</dbReference>
<protein>
    <submittedName>
        <fullName evidence="5">Ribosomal-protein-alanine acetyltransferase</fullName>
        <ecNumber evidence="5">2.3.1.128</ecNumber>
    </submittedName>
</protein>
<dbReference type="eggNOG" id="COG1670">
    <property type="taxonomic scope" value="Bacteria"/>
</dbReference>
<reference evidence="6" key="2">
    <citation type="submission" date="2012-02" db="EMBL/GenBank/DDBJ databases">
        <title>Complete genome sequence of Blastococcus saxobsidens strain DD2.</title>
        <authorList>
            <person name="Genoscope."/>
        </authorList>
    </citation>
    <scope>NUCLEOTIDE SEQUENCE [LARGE SCALE GENOMIC DNA]</scope>
    <source>
        <strain evidence="6">DD2</strain>
    </source>
</reference>
<dbReference type="EMBL" id="FO117623">
    <property type="protein sequence ID" value="CCG01694.1"/>
    <property type="molecule type" value="Genomic_DNA"/>
</dbReference>
<feature type="domain" description="N-acetyltransferase" evidence="4">
    <location>
        <begin position="39"/>
        <end position="196"/>
    </location>
</feature>
<sequence>MADFRAVTDPAAHPGWPARLAWGPVELHPLRRRDAVEWSRIRLANESWLRPWEPTSTVAWHARHSPAAYRAMRRVVARRARLGTSLPFAVRVDGRLAGQVTVDNIVRGALRAGYLGYWIDRSVAGRGIASLAVALVCDHAFGPVGLHRLQADIRPENLPSQRLVERLGFEREGLLRRYLDIDGDWRDHLAFSLLAEDLPRGVLGRWQQMSPARPVD</sequence>
<dbReference type="InterPro" id="IPR000182">
    <property type="entry name" value="GNAT_dom"/>
</dbReference>
<evidence type="ECO:0000256" key="2">
    <source>
        <dbReference type="ARBA" id="ARBA00023315"/>
    </source>
</evidence>
<dbReference type="AlphaFoldDB" id="H6RRQ1"/>
<proteinExistence type="inferred from homology"/>
<name>H6RRQ1_BLASD</name>
<dbReference type="OrthoDB" id="5242221at2"/>
<dbReference type="EC" id="2.3.1.128" evidence="5"/>
<dbReference type="Pfam" id="PF13302">
    <property type="entry name" value="Acetyltransf_3"/>
    <property type="match status" value="1"/>
</dbReference>
<evidence type="ECO:0000259" key="4">
    <source>
        <dbReference type="PROSITE" id="PS51186"/>
    </source>
</evidence>
<dbReference type="KEGG" id="bsd:BLASA_0741"/>
<comment type="similarity">
    <text evidence="3">Belongs to the acetyltransferase family. RimJ subfamily.</text>
</comment>
<reference evidence="5 6" key="1">
    <citation type="journal article" date="2012" name="J. Bacteriol.">
        <title>Genome Sequence of Blastococcus saxobsidens DD2, a Stone-Inhabiting Bacterium.</title>
        <authorList>
            <person name="Chouaia B."/>
            <person name="Crotti E."/>
            <person name="Brusetti L."/>
            <person name="Daffonchio D."/>
            <person name="Essoussi I."/>
            <person name="Nouioui I."/>
            <person name="Sbissi I."/>
            <person name="Ghodhbane-Gtari F."/>
            <person name="Gtari M."/>
            <person name="Vacherie B."/>
            <person name="Barbe V."/>
            <person name="Medigue C."/>
            <person name="Gury J."/>
            <person name="Pujic P."/>
            <person name="Normand P."/>
        </authorList>
    </citation>
    <scope>NUCLEOTIDE SEQUENCE [LARGE SCALE GENOMIC DNA]</scope>
    <source>
        <strain evidence="5 6">DD2</strain>
    </source>
</reference>
<keyword evidence="6" id="KW-1185">Reference proteome</keyword>
<dbReference type="Proteomes" id="UP000007517">
    <property type="component" value="Chromosome"/>
</dbReference>
<evidence type="ECO:0000256" key="1">
    <source>
        <dbReference type="ARBA" id="ARBA00022679"/>
    </source>
</evidence>
<dbReference type="InterPro" id="IPR051531">
    <property type="entry name" value="N-acetyltransferase"/>
</dbReference>
<accession>H6RRQ1</accession>
<keyword evidence="1 5" id="KW-0808">Transferase</keyword>
<dbReference type="STRING" id="1146883.BLASA_0741"/>
<dbReference type="PANTHER" id="PTHR43792">
    <property type="entry name" value="GNAT FAMILY, PUTATIVE (AFU_ORTHOLOGUE AFUA_3G00765)-RELATED-RELATED"/>
    <property type="match status" value="1"/>
</dbReference>
<dbReference type="SUPFAM" id="SSF55729">
    <property type="entry name" value="Acyl-CoA N-acyltransferases (Nat)"/>
    <property type="match status" value="1"/>
</dbReference>
<gene>
    <name evidence="5" type="primary">rimJ</name>
    <name evidence="5" type="ordered locus">BLASA_0741</name>
</gene>
<dbReference type="PANTHER" id="PTHR43792:SF8">
    <property type="entry name" value="[RIBOSOMAL PROTEIN US5]-ALANINE N-ACETYLTRANSFERASE"/>
    <property type="match status" value="1"/>
</dbReference>
<evidence type="ECO:0000313" key="5">
    <source>
        <dbReference type="EMBL" id="CCG01694.1"/>
    </source>
</evidence>
<evidence type="ECO:0000313" key="6">
    <source>
        <dbReference type="Proteomes" id="UP000007517"/>
    </source>
</evidence>
<evidence type="ECO:0000256" key="3">
    <source>
        <dbReference type="ARBA" id="ARBA00038502"/>
    </source>
</evidence>
<dbReference type="PROSITE" id="PS51186">
    <property type="entry name" value="GNAT"/>
    <property type="match status" value="1"/>
</dbReference>
<dbReference type="Gene3D" id="3.40.630.30">
    <property type="match status" value="1"/>
</dbReference>
<dbReference type="HOGENOM" id="CLU_013985_40_0_11"/>
<organism evidence="5 6">
    <name type="scientific">Blastococcus saxobsidens (strain DD2)</name>
    <dbReference type="NCBI Taxonomy" id="1146883"/>
    <lineage>
        <taxon>Bacteria</taxon>
        <taxon>Bacillati</taxon>
        <taxon>Actinomycetota</taxon>
        <taxon>Actinomycetes</taxon>
        <taxon>Geodermatophilales</taxon>
        <taxon>Geodermatophilaceae</taxon>
        <taxon>Blastococcus</taxon>
    </lineage>
</organism>
<keyword evidence="2 5" id="KW-0012">Acyltransferase</keyword>
<dbReference type="GO" id="GO:0005737">
    <property type="term" value="C:cytoplasm"/>
    <property type="evidence" value="ECO:0007669"/>
    <property type="project" value="TreeGrafter"/>
</dbReference>
<dbReference type="GO" id="GO:0008999">
    <property type="term" value="F:protein-N-terminal-alanine acetyltransferase activity"/>
    <property type="evidence" value="ECO:0007669"/>
    <property type="project" value="TreeGrafter"/>
</dbReference>